<comment type="caution">
    <text evidence="2">The sequence shown here is derived from an EMBL/GenBank/DDBJ whole genome shotgun (WGS) entry which is preliminary data.</text>
</comment>
<evidence type="ECO:0000313" key="2">
    <source>
        <dbReference type="EMBL" id="KNA89856.1"/>
    </source>
</evidence>
<accession>A0ABR5I8F1</accession>
<keyword evidence="1" id="KW-0472">Membrane</keyword>
<protein>
    <submittedName>
        <fullName evidence="2">Membrane protein</fullName>
    </submittedName>
</protein>
<organism evidence="2 3">
    <name type="scientific">Gordonia jacobaea</name>
    <dbReference type="NCBI Taxonomy" id="122202"/>
    <lineage>
        <taxon>Bacteria</taxon>
        <taxon>Bacillati</taxon>
        <taxon>Actinomycetota</taxon>
        <taxon>Actinomycetes</taxon>
        <taxon>Mycobacteriales</taxon>
        <taxon>Gordoniaceae</taxon>
        <taxon>Gordonia</taxon>
    </lineage>
</organism>
<keyword evidence="3" id="KW-1185">Reference proteome</keyword>
<feature type="transmembrane region" description="Helical" evidence="1">
    <location>
        <begin position="53"/>
        <end position="73"/>
    </location>
</feature>
<keyword evidence="1" id="KW-0812">Transmembrane</keyword>
<feature type="transmembrane region" description="Helical" evidence="1">
    <location>
        <begin position="404"/>
        <end position="423"/>
    </location>
</feature>
<name>A0ABR5I8F1_9ACTN</name>
<feature type="transmembrane region" description="Helical" evidence="1">
    <location>
        <begin position="345"/>
        <end position="364"/>
    </location>
</feature>
<evidence type="ECO:0000313" key="3">
    <source>
        <dbReference type="Proteomes" id="UP000037247"/>
    </source>
</evidence>
<sequence>MPETVVSAEGESGRGLDADERAELERLRVEIAEIKSGQPSDVGKESKRRRINWRMIGVVALVILCAVLTLLSVTTRYVRSQILDTDHYVSTVAPLASNPAVQQQVTNSITNEINQQANIEEVTSNALNELTQLTPADRPRVDQAITGLAPVISAQAESFIHNTVAQFVGSDQFAALWTTANREAHDAVVAAVTGDTQHGAVNVDTTNGSISIELGPIITQVKQRLSAQGFAFADKIPVVNKQFVVWQSKELARAQNLVRSLDKVATVLPWLAILVALAAIGLAGVGRRIRTLTAIGIAVVGAMLVLAIGIIVGRTIYLNNVPADVLSPAAAQAIFDTVISPLRTALRAVAVLGLVLALVGFFAGGTRAAAATRRVIAGGFESVDRRRKQRSASMVEVQLWRLRYVVRLGVPIIAAFVLMFWHYPTGMVVFWVVVVACLILAAFEFAIAPARRGVAAGSVVAKDLVVESASPESSEIVVTETVVTETVGDDAAATVVDSTDSPRAK</sequence>
<reference evidence="2 3" key="1">
    <citation type="submission" date="2015-05" db="EMBL/GenBank/DDBJ databases">
        <title>Draft genome sequence of the bacterium Gordonia jacobaea a new member of the Gordonia genus.</title>
        <authorList>
            <person name="Jimenez-Galisteo G."/>
            <person name="Dominguez A."/>
            <person name="Munoz E."/>
            <person name="Vinas M."/>
        </authorList>
    </citation>
    <scope>NUCLEOTIDE SEQUENCE [LARGE SCALE GENOMIC DNA]</scope>
    <source>
        <strain evidence="3">mv1</strain>
    </source>
</reference>
<dbReference type="Proteomes" id="UP000037247">
    <property type="component" value="Unassembled WGS sequence"/>
</dbReference>
<proteinExistence type="predicted"/>
<gene>
    <name evidence="2" type="ORF">ABW18_18800</name>
</gene>
<dbReference type="EMBL" id="LDTZ01000022">
    <property type="protein sequence ID" value="KNA89856.1"/>
    <property type="molecule type" value="Genomic_DNA"/>
</dbReference>
<feature type="transmembrane region" description="Helical" evidence="1">
    <location>
        <begin position="292"/>
        <end position="317"/>
    </location>
</feature>
<keyword evidence="1" id="KW-1133">Transmembrane helix</keyword>
<dbReference type="RefSeq" id="WP_049700633.1">
    <property type="nucleotide sequence ID" value="NZ_LDTZ01000022.1"/>
</dbReference>
<feature type="transmembrane region" description="Helical" evidence="1">
    <location>
        <begin position="267"/>
        <end position="285"/>
    </location>
</feature>
<feature type="transmembrane region" description="Helical" evidence="1">
    <location>
        <begin position="429"/>
        <end position="448"/>
    </location>
</feature>
<evidence type="ECO:0000256" key="1">
    <source>
        <dbReference type="SAM" id="Phobius"/>
    </source>
</evidence>